<dbReference type="RefSeq" id="WP_202015847.1">
    <property type="nucleotide sequence ID" value="NZ_JAERRB010000016.1"/>
</dbReference>
<evidence type="ECO:0000256" key="2">
    <source>
        <dbReference type="ARBA" id="ARBA00007951"/>
    </source>
</evidence>
<evidence type="ECO:0000313" key="10">
    <source>
        <dbReference type="Proteomes" id="UP000613030"/>
    </source>
</evidence>
<feature type="domain" description="Glycoside hydrolase family 29 N-terminal" evidence="8">
    <location>
        <begin position="15"/>
        <end position="366"/>
    </location>
</feature>
<evidence type="ECO:0000313" key="9">
    <source>
        <dbReference type="EMBL" id="MBL0745424.1"/>
    </source>
</evidence>
<feature type="chain" id="PRO_5045834366" description="alpha-L-fucosidase" evidence="7">
    <location>
        <begin position="20"/>
        <end position="481"/>
    </location>
</feature>
<dbReference type="InterPro" id="IPR016286">
    <property type="entry name" value="FUC_metazoa-typ"/>
</dbReference>
<comment type="function">
    <text evidence="1">Alpha-L-fucosidase is responsible for hydrolyzing the alpha-1,6-linked fucose joined to the reducing-end N-acetylglucosamine of the carbohydrate moieties of glycoproteins.</text>
</comment>
<protein>
    <recommendedName>
        <fullName evidence="3">alpha-L-fucosidase</fullName>
        <ecNumber evidence="3">3.2.1.51</ecNumber>
    </recommendedName>
</protein>
<dbReference type="SUPFAM" id="SSF51445">
    <property type="entry name" value="(Trans)glycosidases"/>
    <property type="match status" value="1"/>
</dbReference>
<reference evidence="9 10" key="1">
    <citation type="submission" date="2021-01" db="EMBL/GenBank/DDBJ databases">
        <title>Chryseolinea sp. Jin1 Genome sequencing and assembly.</title>
        <authorList>
            <person name="Kim I."/>
        </authorList>
    </citation>
    <scope>NUCLEOTIDE SEQUENCE [LARGE SCALE GENOMIC DNA]</scope>
    <source>
        <strain evidence="9 10">Jin1</strain>
    </source>
</reference>
<dbReference type="PIRSF" id="PIRSF001092">
    <property type="entry name" value="Alpha-L-fucosidase"/>
    <property type="match status" value="1"/>
</dbReference>
<evidence type="ECO:0000256" key="7">
    <source>
        <dbReference type="SAM" id="SignalP"/>
    </source>
</evidence>
<keyword evidence="10" id="KW-1185">Reference proteome</keyword>
<dbReference type="EC" id="3.2.1.51" evidence="3"/>
<sequence length="481" mass="55323">MRKMLPLLLLLTGLVSVNAQTVYQPTWESLKQYQCPEWFRDAKFGIFIHWGVYSVPAVYNEWYARNMYVKDTDEFKYHIGKYGSQAKFGYKDFIPMFKAEKFNADEWVSIFKRSGAKYIVPVAEHHDGFAMYNTALSHWNAVEMGPKRDIIGELSVAARKQNLIFGLSSHRIEHWWFMNGGTRYDSDVRDPAFKDFYGPAREESDTPSPEYMNDWLLRNVELVDKYNPQLFWFDWWIEQPAMDPYRKSFAAYYYNKGNAWNKGVVINYKNNAYPEGTAVYDIERGSSKATRKFPWQTDTSIGKKSWGYIEGEENKDANELIDALIDIVSKNGNLLLNIGPRADGTITEGQQKVLLDMGQWLEVNGEAIFETRPWKLSGEGPTENPDEHVQFNEYAFKGYTPSDIRFTEKNGTLYLLVMGVPQKNIVAKALGQAAKNGIVKTIELLGSKETVTWKQADAALTIVPAKTYGTTHAVVYRIQFR</sequence>
<dbReference type="PANTHER" id="PTHR10030:SF37">
    <property type="entry name" value="ALPHA-L-FUCOSIDASE-RELATED"/>
    <property type="match status" value="1"/>
</dbReference>
<dbReference type="EMBL" id="JAERRB010000016">
    <property type="protein sequence ID" value="MBL0745424.1"/>
    <property type="molecule type" value="Genomic_DNA"/>
</dbReference>
<keyword evidence="5" id="KW-0378">Hydrolase</keyword>
<evidence type="ECO:0000256" key="1">
    <source>
        <dbReference type="ARBA" id="ARBA00004071"/>
    </source>
</evidence>
<dbReference type="SMART" id="SM00812">
    <property type="entry name" value="Alpha_L_fucos"/>
    <property type="match status" value="1"/>
</dbReference>
<dbReference type="PANTHER" id="PTHR10030">
    <property type="entry name" value="ALPHA-L-FUCOSIDASE"/>
    <property type="match status" value="1"/>
</dbReference>
<keyword evidence="4 7" id="KW-0732">Signal</keyword>
<evidence type="ECO:0000256" key="6">
    <source>
        <dbReference type="ARBA" id="ARBA00023295"/>
    </source>
</evidence>
<dbReference type="PRINTS" id="PR00741">
    <property type="entry name" value="GLHYDRLASE29"/>
</dbReference>
<proteinExistence type="inferred from homology"/>
<comment type="caution">
    <text evidence="9">The sequence shown here is derived from an EMBL/GenBank/DDBJ whole genome shotgun (WGS) entry which is preliminary data.</text>
</comment>
<organism evidence="9 10">
    <name type="scientific">Chryseolinea lacunae</name>
    <dbReference type="NCBI Taxonomy" id="2801331"/>
    <lineage>
        <taxon>Bacteria</taxon>
        <taxon>Pseudomonadati</taxon>
        <taxon>Bacteroidota</taxon>
        <taxon>Cytophagia</taxon>
        <taxon>Cytophagales</taxon>
        <taxon>Fulvivirgaceae</taxon>
        <taxon>Chryseolinea</taxon>
    </lineage>
</organism>
<accession>A0ABS1L143</accession>
<keyword evidence="6" id="KW-0326">Glycosidase</keyword>
<dbReference type="Pfam" id="PF01120">
    <property type="entry name" value="Alpha_L_fucos"/>
    <property type="match status" value="1"/>
</dbReference>
<dbReference type="Gene3D" id="2.60.40.1180">
    <property type="entry name" value="Golgi alpha-mannosidase II"/>
    <property type="match status" value="1"/>
</dbReference>
<dbReference type="Gene3D" id="3.20.20.80">
    <property type="entry name" value="Glycosidases"/>
    <property type="match status" value="1"/>
</dbReference>
<feature type="signal peptide" evidence="7">
    <location>
        <begin position="1"/>
        <end position="19"/>
    </location>
</feature>
<dbReference type="Proteomes" id="UP000613030">
    <property type="component" value="Unassembled WGS sequence"/>
</dbReference>
<comment type="similarity">
    <text evidence="2">Belongs to the glycosyl hydrolase 29 family.</text>
</comment>
<dbReference type="InterPro" id="IPR000933">
    <property type="entry name" value="Glyco_hydro_29"/>
</dbReference>
<evidence type="ECO:0000256" key="3">
    <source>
        <dbReference type="ARBA" id="ARBA00012662"/>
    </source>
</evidence>
<evidence type="ECO:0000256" key="5">
    <source>
        <dbReference type="ARBA" id="ARBA00022801"/>
    </source>
</evidence>
<evidence type="ECO:0000259" key="8">
    <source>
        <dbReference type="Pfam" id="PF01120"/>
    </source>
</evidence>
<gene>
    <name evidence="9" type="ORF">JI741_29605</name>
</gene>
<name>A0ABS1L143_9BACT</name>
<dbReference type="InterPro" id="IPR013780">
    <property type="entry name" value="Glyco_hydro_b"/>
</dbReference>
<dbReference type="InterPro" id="IPR057739">
    <property type="entry name" value="Glyco_hydro_29_N"/>
</dbReference>
<dbReference type="InterPro" id="IPR017853">
    <property type="entry name" value="GH"/>
</dbReference>
<evidence type="ECO:0000256" key="4">
    <source>
        <dbReference type="ARBA" id="ARBA00022729"/>
    </source>
</evidence>